<keyword evidence="3" id="KW-1185">Reference proteome</keyword>
<evidence type="ECO:0000313" key="3">
    <source>
        <dbReference type="Proteomes" id="UP000318416"/>
    </source>
</evidence>
<name>A0A561EPK8_9ACTN</name>
<dbReference type="CDD" id="cd05829">
    <property type="entry name" value="Sortase_F"/>
    <property type="match status" value="1"/>
</dbReference>
<dbReference type="Proteomes" id="UP000318416">
    <property type="component" value="Unassembled WGS sequence"/>
</dbReference>
<evidence type="ECO:0000313" key="2">
    <source>
        <dbReference type="EMBL" id="TWE17555.1"/>
    </source>
</evidence>
<organism evidence="2 3">
    <name type="scientific">Kitasatospora atroaurantiaca</name>
    <dbReference type="NCBI Taxonomy" id="285545"/>
    <lineage>
        <taxon>Bacteria</taxon>
        <taxon>Bacillati</taxon>
        <taxon>Actinomycetota</taxon>
        <taxon>Actinomycetes</taxon>
        <taxon>Kitasatosporales</taxon>
        <taxon>Streptomycetaceae</taxon>
        <taxon>Kitasatospora</taxon>
    </lineage>
</organism>
<dbReference type="Pfam" id="PF04203">
    <property type="entry name" value="Sortase"/>
    <property type="match status" value="1"/>
</dbReference>
<dbReference type="AlphaFoldDB" id="A0A561EPK8"/>
<dbReference type="InterPro" id="IPR023365">
    <property type="entry name" value="Sortase_dom-sf"/>
</dbReference>
<dbReference type="GO" id="GO:0016787">
    <property type="term" value="F:hydrolase activity"/>
    <property type="evidence" value="ECO:0007669"/>
    <property type="project" value="UniProtKB-KW"/>
</dbReference>
<comment type="caution">
    <text evidence="2">The sequence shown here is derived from an EMBL/GenBank/DDBJ whole genome shotgun (WGS) entry which is preliminary data.</text>
</comment>
<dbReference type="InterPro" id="IPR005754">
    <property type="entry name" value="Sortase"/>
</dbReference>
<proteinExistence type="predicted"/>
<dbReference type="SUPFAM" id="SSF63817">
    <property type="entry name" value="Sortase"/>
    <property type="match status" value="1"/>
</dbReference>
<evidence type="ECO:0000256" key="1">
    <source>
        <dbReference type="ARBA" id="ARBA00022801"/>
    </source>
</evidence>
<accession>A0A561EPK8</accession>
<sequence>MTAGKRGVRVGGQDGRSPWPGTLAVGAALVLGAWMVQHGGSLRLPPAPTSDQAFDGSAAQAELVPPRARALPTRIRIPAIQVDAPVSGLGLDRAGRLEAPSDTDGNLAGWYRDGITPGQRGTAILAGHVDTLDGPAVFYRLGSLRKGDQLEVAGADRGSAFFAVDAVEVYPKKDFPDRKVYGPAPGSQLRLITCGGGFTKQNGYDGNVVVYAHLVRSLPGS</sequence>
<protein>
    <submittedName>
        <fullName evidence="2">Sortase family protein</fullName>
    </submittedName>
</protein>
<gene>
    <name evidence="2" type="ORF">FB465_2587</name>
</gene>
<dbReference type="EMBL" id="VIVR01000001">
    <property type="protein sequence ID" value="TWE17555.1"/>
    <property type="molecule type" value="Genomic_DNA"/>
</dbReference>
<dbReference type="InterPro" id="IPR042001">
    <property type="entry name" value="Sortase_F"/>
</dbReference>
<reference evidence="2 3" key="1">
    <citation type="submission" date="2019-06" db="EMBL/GenBank/DDBJ databases">
        <title>Sequencing the genomes of 1000 actinobacteria strains.</title>
        <authorList>
            <person name="Klenk H.-P."/>
        </authorList>
    </citation>
    <scope>NUCLEOTIDE SEQUENCE [LARGE SCALE GENOMIC DNA]</scope>
    <source>
        <strain evidence="2 3">DSM 41649</strain>
    </source>
</reference>
<keyword evidence="1" id="KW-0378">Hydrolase</keyword>
<dbReference type="Gene3D" id="2.40.260.10">
    <property type="entry name" value="Sortase"/>
    <property type="match status" value="1"/>
</dbReference>
<dbReference type="NCBIfam" id="NF033748">
    <property type="entry name" value="class_F_sortase"/>
    <property type="match status" value="1"/>
</dbReference>